<gene>
    <name evidence="7" type="ORF">BGW36DRAFT_419792</name>
</gene>
<dbReference type="GO" id="GO:0071949">
    <property type="term" value="F:FAD binding"/>
    <property type="evidence" value="ECO:0007669"/>
    <property type="project" value="InterPro"/>
</dbReference>
<evidence type="ECO:0000256" key="5">
    <source>
        <dbReference type="ARBA" id="ARBA00023033"/>
    </source>
</evidence>
<dbReference type="InterPro" id="IPR036188">
    <property type="entry name" value="FAD/NAD-bd_sf"/>
</dbReference>
<reference evidence="7" key="1">
    <citation type="submission" date="2021-12" db="EMBL/GenBank/DDBJ databases">
        <title>Convergent genome expansion in fungi linked to evolution of root-endophyte symbiosis.</title>
        <authorList>
            <consortium name="DOE Joint Genome Institute"/>
            <person name="Ke Y.-H."/>
            <person name="Bonito G."/>
            <person name="Liao H.-L."/>
            <person name="Looney B."/>
            <person name="Rojas-Flechas A."/>
            <person name="Nash J."/>
            <person name="Hameed K."/>
            <person name="Schadt C."/>
            <person name="Martin F."/>
            <person name="Crous P.W."/>
            <person name="Miettinen O."/>
            <person name="Magnuson J.K."/>
            <person name="Labbe J."/>
            <person name="Jacobson D."/>
            <person name="Doktycz M.J."/>
            <person name="Veneault-Fourrey C."/>
            <person name="Kuo A."/>
            <person name="Mondo S."/>
            <person name="Calhoun S."/>
            <person name="Riley R."/>
            <person name="Ohm R."/>
            <person name="LaButti K."/>
            <person name="Andreopoulos B."/>
            <person name="Pangilinan J."/>
            <person name="Nolan M."/>
            <person name="Tritt A."/>
            <person name="Clum A."/>
            <person name="Lipzen A."/>
            <person name="Daum C."/>
            <person name="Barry K."/>
            <person name="Grigoriev I.V."/>
            <person name="Vilgalys R."/>
        </authorList>
    </citation>
    <scope>NUCLEOTIDE SEQUENCE</scope>
    <source>
        <strain evidence="7">PMI_201</strain>
    </source>
</reference>
<comment type="caution">
    <text evidence="7">The sequence shown here is derived from an EMBL/GenBank/DDBJ whole genome shotgun (WGS) entry which is preliminary data.</text>
</comment>
<evidence type="ECO:0000256" key="4">
    <source>
        <dbReference type="ARBA" id="ARBA00023002"/>
    </source>
</evidence>
<dbReference type="InterPro" id="IPR050493">
    <property type="entry name" value="FAD-dep_Monooxygenase_BioMet"/>
</dbReference>
<dbReference type="InterPro" id="IPR002938">
    <property type="entry name" value="FAD-bd"/>
</dbReference>
<proteinExistence type="inferred from homology"/>
<sequence length="416" mass="46077">MSSSQQTNSVAMDYSPSVPDHKPLRVIVIGAGIAGLTAAAALRRAGHVVDIFEQSNFSNELGAAIHVGPNATRALSSLGYDPARLRGVQCSGMALYNSNGDLIVDNHYYDMKDRYGSPWYLAHRVDLHNEIRSLAFGGEYNGLKPKLHLASKVVKIEAEEGIVHLADGTRYEADLIVGADGIHSATRNCLFGGSELYHTGSACYRFLLDAEGVYNNPDCPQIQRDDRCRIFLSKDKRIVIYPCRNGEILNFVCMYPDSYQNISDEWSSTSSTEELLETFSDFGSSIFSCLNKANNVKRWQLLQRKPIDSWIRGKVCLIGDAAHPMLPHQGQGGGQAIEDGVSLGVLFPKGTTPDQVFLALRLFQQVRYSRASRIEELSRTEGVGKGQLKPKQIHDYVYGHNVVEYAKHTRSSELFV</sequence>
<keyword evidence="5" id="KW-0503">Monooxygenase</keyword>
<comment type="similarity">
    <text evidence="1">Belongs to the paxM FAD-dependent monooxygenase family.</text>
</comment>
<dbReference type="GeneID" id="70249760"/>
<dbReference type="Gene3D" id="3.50.50.60">
    <property type="entry name" value="FAD/NAD(P)-binding domain"/>
    <property type="match status" value="1"/>
</dbReference>
<evidence type="ECO:0000313" key="7">
    <source>
        <dbReference type="EMBL" id="KAH8691269.1"/>
    </source>
</evidence>
<dbReference type="EMBL" id="JAJTJA010000012">
    <property type="protein sequence ID" value="KAH8691269.1"/>
    <property type="molecule type" value="Genomic_DNA"/>
</dbReference>
<evidence type="ECO:0000256" key="2">
    <source>
        <dbReference type="ARBA" id="ARBA00022630"/>
    </source>
</evidence>
<evidence type="ECO:0000256" key="3">
    <source>
        <dbReference type="ARBA" id="ARBA00022827"/>
    </source>
</evidence>
<dbReference type="SUPFAM" id="SSF54373">
    <property type="entry name" value="FAD-linked reductases, C-terminal domain"/>
    <property type="match status" value="1"/>
</dbReference>
<dbReference type="AlphaFoldDB" id="A0AAD4PW90"/>
<keyword evidence="4" id="KW-0560">Oxidoreductase</keyword>
<evidence type="ECO:0000256" key="1">
    <source>
        <dbReference type="ARBA" id="ARBA00007992"/>
    </source>
</evidence>
<name>A0AAD4PW90_9EURO</name>
<dbReference type="PRINTS" id="PR00420">
    <property type="entry name" value="RNGMNOXGNASE"/>
</dbReference>
<evidence type="ECO:0000313" key="8">
    <source>
        <dbReference type="Proteomes" id="UP001201262"/>
    </source>
</evidence>
<keyword evidence="3" id="KW-0274">FAD</keyword>
<dbReference type="SUPFAM" id="SSF51905">
    <property type="entry name" value="FAD/NAD(P)-binding domain"/>
    <property type="match status" value="1"/>
</dbReference>
<dbReference type="Pfam" id="PF01494">
    <property type="entry name" value="FAD_binding_3"/>
    <property type="match status" value="1"/>
</dbReference>
<evidence type="ECO:0000259" key="6">
    <source>
        <dbReference type="Pfam" id="PF01494"/>
    </source>
</evidence>
<organism evidence="7 8">
    <name type="scientific">Talaromyces proteolyticus</name>
    <dbReference type="NCBI Taxonomy" id="1131652"/>
    <lineage>
        <taxon>Eukaryota</taxon>
        <taxon>Fungi</taxon>
        <taxon>Dikarya</taxon>
        <taxon>Ascomycota</taxon>
        <taxon>Pezizomycotina</taxon>
        <taxon>Eurotiomycetes</taxon>
        <taxon>Eurotiomycetidae</taxon>
        <taxon>Eurotiales</taxon>
        <taxon>Trichocomaceae</taxon>
        <taxon>Talaromyces</taxon>
        <taxon>Talaromyces sect. Bacilispori</taxon>
    </lineage>
</organism>
<protein>
    <recommendedName>
        <fullName evidence="6">FAD-binding domain-containing protein</fullName>
    </recommendedName>
</protein>
<dbReference type="RefSeq" id="XP_046067361.1">
    <property type="nucleotide sequence ID" value="XM_046219473.1"/>
</dbReference>
<dbReference type="Proteomes" id="UP001201262">
    <property type="component" value="Unassembled WGS sequence"/>
</dbReference>
<feature type="domain" description="FAD-binding" evidence="6">
    <location>
        <begin position="25"/>
        <end position="345"/>
    </location>
</feature>
<dbReference type="PANTHER" id="PTHR13789:SF314">
    <property type="entry name" value="FAD-BINDING DOMAIN-CONTAINING PROTEIN"/>
    <property type="match status" value="1"/>
</dbReference>
<dbReference type="PANTHER" id="PTHR13789">
    <property type="entry name" value="MONOOXYGENASE"/>
    <property type="match status" value="1"/>
</dbReference>
<dbReference type="GO" id="GO:0004497">
    <property type="term" value="F:monooxygenase activity"/>
    <property type="evidence" value="ECO:0007669"/>
    <property type="project" value="UniProtKB-KW"/>
</dbReference>
<keyword evidence="8" id="KW-1185">Reference proteome</keyword>
<accession>A0AAD4PW90</accession>
<keyword evidence="2" id="KW-0285">Flavoprotein</keyword>